<sequence length="353" mass="39057">MDTQKPAEESNIEPAGVGSEAPTTKSVNSEFFVIKPSPGKGLGAFATSDIKYGTRILAEWPIIRVEKYEYTLADINSAFDSMSAADKDIFWALHSCHGQDPAKWPAQGPNPGLPDELRERIAEQHAARVADAPSILSVFQANCMPFRAGGGVYAVASRFNHACMPNVAFAWNDNIQKLTLHAARDVRAGEELFVSYCDELQPKEVRAWSLAHYGFACECEVCADDGVEGSPGFKHRVNREKLQCLADVVNAISIDHIPFAMHFGPSHANQRLMALFEVLSIMKEENMFGSQMCIVYRELAMVCEEKGDYDNAVVAARKELETYLRIMGPDSPMIPRAVALARRLKSRTVEEVK</sequence>
<dbReference type="Pfam" id="PF00856">
    <property type="entry name" value="SET"/>
    <property type="match status" value="1"/>
</dbReference>
<dbReference type="PANTHER" id="PTHR47332:SF2">
    <property type="entry name" value="SET-6"/>
    <property type="match status" value="1"/>
</dbReference>
<reference evidence="3" key="1">
    <citation type="journal article" date="2020" name="Stud. Mycol.">
        <title>101 Dothideomycetes genomes: a test case for predicting lifestyles and emergence of pathogens.</title>
        <authorList>
            <person name="Haridas S."/>
            <person name="Albert R."/>
            <person name="Binder M."/>
            <person name="Bloem J."/>
            <person name="Labutti K."/>
            <person name="Salamov A."/>
            <person name="Andreopoulos B."/>
            <person name="Baker S."/>
            <person name="Barry K."/>
            <person name="Bills G."/>
            <person name="Bluhm B."/>
            <person name="Cannon C."/>
            <person name="Castanera R."/>
            <person name="Culley D."/>
            <person name="Daum C."/>
            <person name="Ezra D."/>
            <person name="Gonzalez J."/>
            <person name="Henrissat B."/>
            <person name="Kuo A."/>
            <person name="Liang C."/>
            <person name="Lipzen A."/>
            <person name="Lutzoni F."/>
            <person name="Magnuson J."/>
            <person name="Mondo S."/>
            <person name="Nolan M."/>
            <person name="Ohm R."/>
            <person name="Pangilinan J."/>
            <person name="Park H.-J."/>
            <person name="Ramirez L."/>
            <person name="Alfaro M."/>
            <person name="Sun H."/>
            <person name="Tritt A."/>
            <person name="Yoshinaga Y."/>
            <person name="Zwiers L.-H."/>
            <person name="Turgeon B."/>
            <person name="Goodwin S."/>
            <person name="Spatafora J."/>
            <person name="Crous P."/>
            <person name="Grigoriev I."/>
        </authorList>
    </citation>
    <scope>NUCLEOTIDE SEQUENCE</scope>
    <source>
        <strain evidence="3">ATCC 16933</strain>
    </source>
</reference>
<dbReference type="InterPro" id="IPR053185">
    <property type="entry name" value="SET_domain_protein"/>
</dbReference>
<protein>
    <recommendedName>
        <fullName evidence="2">SET domain-containing protein</fullName>
    </recommendedName>
</protein>
<dbReference type="Gene3D" id="2.170.270.10">
    <property type="entry name" value="SET domain"/>
    <property type="match status" value="2"/>
</dbReference>
<dbReference type="InterPro" id="IPR001214">
    <property type="entry name" value="SET_dom"/>
</dbReference>
<dbReference type="CDD" id="cd20071">
    <property type="entry name" value="SET_SMYD"/>
    <property type="match status" value="1"/>
</dbReference>
<organism evidence="3 4">
    <name type="scientific">Lineolata rhizophorae</name>
    <dbReference type="NCBI Taxonomy" id="578093"/>
    <lineage>
        <taxon>Eukaryota</taxon>
        <taxon>Fungi</taxon>
        <taxon>Dikarya</taxon>
        <taxon>Ascomycota</taxon>
        <taxon>Pezizomycotina</taxon>
        <taxon>Dothideomycetes</taxon>
        <taxon>Dothideomycetes incertae sedis</taxon>
        <taxon>Lineolatales</taxon>
        <taxon>Lineolataceae</taxon>
        <taxon>Lineolata</taxon>
    </lineage>
</organism>
<keyword evidence="4" id="KW-1185">Reference proteome</keyword>
<name>A0A6A6NMH9_9PEZI</name>
<evidence type="ECO:0000313" key="3">
    <source>
        <dbReference type="EMBL" id="KAF2452950.1"/>
    </source>
</evidence>
<gene>
    <name evidence="3" type="ORF">BDY21DRAFT_382435</name>
</gene>
<dbReference type="SUPFAM" id="SSF82199">
    <property type="entry name" value="SET domain"/>
    <property type="match status" value="1"/>
</dbReference>
<evidence type="ECO:0000259" key="2">
    <source>
        <dbReference type="PROSITE" id="PS50280"/>
    </source>
</evidence>
<proteinExistence type="predicted"/>
<accession>A0A6A6NMH9</accession>
<evidence type="ECO:0000313" key="4">
    <source>
        <dbReference type="Proteomes" id="UP000799766"/>
    </source>
</evidence>
<dbReference type="Proteomes" id="UP000799766">
    <property type="component" value="Unassembled WGS sequence"/>
</dbReference>
<dbReference type="AlphaFoldDB" id="A0A6A6NMH9"/>
<dbReference type="SMART" id="SM00317">
    <property type="entry name" value="SET"/>
    <property type="match status" value="1"/>
</dbReference>
<dbReference type="EMBL" id="MU001701">
    <property type="protein sequence ID" value="KAF2452950.1"/>
    <property type="molecule type" value="Genomic_DNA"/>
</dbReference>
<dbReference type="InterPro" id="IPR046341">
    <property type="entry name" value="SET_dom_sf"/>
</dbReference>
<dbReference type="PANTHER" id="PTHR47332">
    <property type="entry name" value="SET DOMAIN-CONTAINING PROTEIN 5"/>
    <property type="match status" value="1"/>
</dbReference>
<feature type="domain" description="SET" evidence="2">
    <location>
        <begin position="30"/>
        <end position="197"/>
    </location>
</feature>
<feature type="region of interest" description="Disordered" evidence="1">
    <location>
        <begin position="1"/>
        <end position="23"/>
    </location>
</feature>
<dbReference type="OrthoDB" id="265717at2759"/>
<dbReference type="PROSITE" id="PS50280">
    <property type="entry name" value="SET"/>
    <property type="match status" value="1"/>
</dbReference>
<dbReference type="InterPro" id="IPR011990">
    <property type="entry name" value="TPR-like_helical_dom_sf"/>
</dbReference>
<dbReference type="Gene3D" id="1.25.40.10">
    <property type="entry name" value="Tetratricopeptide repeat domain"/>
    <property type="match status" value="1"/>
</dbReference>
<evidence type="ECO:0000256" key="1">
    <source>
        <dbReference type="SAM" id="MobiDB-lite"/>
    </source>
</evidence>